<name>A0ABS8WWZ5_DATST</name>
<evidence type="ECO:0000313" key="2">
    <source>
        <dbReference type="Proteomes" id="UP000823775"/>
    </source>
</evidence>
<dbReference type="EMBL" id="JACEIK010013508">
    <property type="protein sequence ID" value="MCE3216545.1"/>
    <property type="molecule type" value="Genomic_DNA"/>
</dbReference>
<dbReference type="Proteomes" id="UP000823775">
    <property type="component" value="Unassembled WGS sequence"/>
</dbReference>
<proteinExistence type="predicted"/>
<protein>
    <submittedName>
        <fullName evidence="1">Uncharacterized protein</fullName>
    </submittedName>
</protein>
<sequence>MLIGRYGRDVEETFFKEKLEGILLNIDSGSEGLEEVCLSIKDTAPIPNNVDEEDIGQDVEETFFKEKLEGILLNIDGRGSEGLEEDGLDEKECG</sequence>
<reference evidence="1 2" key="1">
    <citation type="journal article" date="2021" name="BMC Genomics">
        <title>Datura genome reveals duplications of psychoactive alkaloid biosynthetic genes and high mutation rate following tissue culture.</title>
        <authorList>
            <person name="Rajewski A."/>
            <person name="Carter-House D."/>
            <person name="Stajich J."/>
            <person name="Litt A."/>
        </authorList>
    </citation>
    <scope>NUCLEOTIDE SEQUENCE [LARGE SCALE GENOMIC DNA]</scope>
    <source>
        <strain evidence="1">AR-01</strain>
    </source>
</reference>
<organism evidence="1 2">
    <name type="scientific">Datura stramonium</name>
    <name type="common">Jimsonweed</name>
    <name type="synonym">Common thornapple</name>
    <dbReference type="NCBI Taxonomy" id="4076"/>
    <lineage>
        <taxon>Eukaryota</taxon>
        <taxon>Viridiplantae</taxon>
        <taxon>Streptophyta</taxon>
        <taxon>Embryophyta</taxon>
        <taxon>Tracheophyta</taxon>
        <taxon>Spermatophyta</taxon>
        <taxon>Magnoliopsida</taxon>
        <taxon>eudicotyledons</taxon>
        <taxon>Gunneridae</taxon>
        <taxon>Pentapetalae</taxon>
        <taxon>asterids</taxon>
        <taxon>lamiids</taxon>
        <taxon>Solanales</taxon>
        <taxon>Solanaceae</taxon>
        <taxon>Solanoideae</taxon>
        <taxon>Datureae</taxon>
        <taxon>Datura</taxon>
    </lineage>
</organism>
<evidence type="ECO:0000313" key="1">
    <source>
        <dbReference type="EMBL" id="MCE3216545.1"/>
    </source>
</evidence>
<keyword evidence="2" id="KW-1185">Reference proteome</keyword>
<accession>A0ABS8WWZ5</accession>
<comment type="caution">
    <text evidence="1">The sequence shown here is derived from an EMBL/GenBank/DDBJ whole genome shotgun (WGS) entry which is preliminary data.</text>
</comment>
<gene>
    <name evidence="1" type="ORF">HAX54_006845</name>
</gene>